<dbReference type="VEuPathDB" id="PlasmoDB:PVPAM_120035100"/>
<feature type="region of interest" description="Disordered" evidence="1">
    <location>
        <begin position="4128"/>
        <end position="4178"/>
    </location>
</feature>
<evidence type="ECO:0000313" key="2">
    <source>
        <dbReference type="EMBL" id="SCO68683.1"/>
    </source>
</evidence>
<reference evidence="2 3" key="1">
    <citation type="submission" date="2016-07" db="EMBL/GenBank/DDBJ databases">
        <authorList>
            <consortium name="Pathogen Informatics"/>
        </authorList>
    </citation>
    <scope>NUCLEOTIDE SEQUENCE [LARGE SCALE GENOMIC DNA]</scope>
</reference>
<feature type="region of interest" description="Disordered" evidence="1">
    <location>
        <begin position="1505"/>
        <end position="1549"/>
    </location>
</feature>
<gene>
    <name evidence="2" type="ORF">PVT01_120034500</name>
</gene>
<feature type="compositionally biased region" description="Acidic residues" evidence="1">
    <location>
        <begin position="4080"/>
        <end position="4090"/>
    </location>
</feature>
<feature type="region of interest" description="Disordered" evidence="1">
    <location>
        <begin position="3574"/>
        <end position="3603"/>
    </location>
</feature>
<proteinExistence type="predicted"/>
<feature type="compositionally biased region" description="Basic and acidic residues" evidence="1">
    <location>
        <begin position="4155"/>
        <end position="4176"/>
    </location>
</feature>
<dbReference type="VEuPathDB" id="PlasmoDB:PVW1_120044800"/>
<feature type="compositionally biased region" description="Basic and acidic residues" evidence="1">
    <location>
        <begin position="2351"/>
        <end position="2363"/>
    </location>
</feature>
<feature type="compositionally biased region" description="Basic and acidic residues" evidence="1">
    <location>
        <begin position="194"/>
        <end position="237"/>
    </location>
</feature>
<feature type="compositionally biased region" description="Basic and acidic residues" evidence="1">
    <location>
        <begin position="1534"/>
        <end position="1545"/>
    </location>
</feature>
<feature type="region of interest" description="Disordered" evidence="1">
    <location>
        <begin position="3171"/>
        <end position="3203"/>
    </location>
</feature>
<feature type="compositionally biased region" description="Basic and acidic residues" evidence="1">
    <location>
        <begin position="2067"/>
        <end position="2085"/>
    </location>
</feature>
<sequence length="4464" mass="505093">MSGWLLNLLANTKFHVDRARVTFLFLSNLLLINIPLKNVQVKNISFQFDFIKRIIAFFSKKKKKKKKNKASPWGKKEIHVESLSCTLDWRDYEDYNSDYNIYARLLQQSLKQRIVQSVWVKLLLLFLNAIFKHYVLRVGKLCVKIRHRHAHTHGEHCRGDGGQTKGRATYHLTLCDVCLYLDHHGGTANGGAKQNEDGSGARENEDGGGARENEDGGGARENEDGGGARENEDDHAARQNQHGSGTPTKRGDHLWGPPPSHLRCGEISLRRESERANTVLAKNIFFFVNERSVFVSLFYLNGQACELKEVFYRWTRRQRGDHYLKDLIKVLQRNSAHPHLWSFFQGNQASLAPRLAAPFDASFFSHFSFSLDTLLVKLHLGGDVEVRTRGRKLWFETPQGKKLSCETPPGRKLPCETLQGKKLSVETPPGRQPSRETPPWEAFSLSIKSLLTWSGKNAICINAKKAGKLLCEVPLEADLNKCNQHDVEAVRWKTLPLNGRRCRENILLREGPNRYRLRLDHSCVVIHLEELLTRQRRLTHLFGLGFRGGHVENSPGVSASSLEDPPHRGYFPTEAIRMSLFNLTIYVSNNLSKSLLLRCPPVGRRREEELPHGMSTQQGNEGALKVELREMRNYEVRDDRQECTYRGRTLEGRPHFHLNGFILKWVYSQQGVLYEYAVSDPMDVTLKRGKRQKGADAAEGDAKQTREESSKGGELPPVTTAYVARSTWYLLPEHITFVQGLYTLYCQHGREKTSPLRSSLTRRSKRRREDAHSNSYTIVILKNCQVNLFCISRNFDVYWRVCRLIGHGDVKPLEGATEETPPLASITASCDFVGILNFASKGESPSKQGRFYCSRFYLSNVGLQVRELPNRLSRVLSFKRDRVDAHMVPSEKRRSEHARSFNSPYDVVIRVRDKNVHVDVRNVARVTFCSLVVYELYASLVRMVCGEASGEVSGETKATPPTISNGSLHSWMRKPRGRRSVYRIVRRGRSTAQVSESCPGEGSPKQCHFQEEGEPPTQPCCFLQNSMRKATQPLRNRRNLVKYRLLVDLKSQVAFVSTDQVRSLQELQKIKNEELKRSEQTLCLAGRLSLLYFDPLQRENIKRGNFMQVHFDANQVKVRKRTHSGRTFKLFHFEKRLSHEGSTPVPDVFSSSFYKIFRSGKGSHPRGRGAGRYLVVEATVRNVDEVARGAANTSVRGNTSEVVTDATDEVVGDAANHLMDGTLNPPPRAARLYNSETTVRGRGLRVLYKTNDFFFFLNKYLLTDVCCLFSARRALGEAAAEEALVKKAAVKKATMKEVALNPAEEHHHRESAYLHFRDAEVADPFALRSSIAQKRQLGSGIPKRKKPQIESTGENHHPGYKVRRSELKTLPVSLNKYQLVLDRVLLFLPSMTNNRNFLIAQNDVVIRNHIELKKKKKKKKIEILDKTYVYLLNTLVHSMDGMLVARNVNVMIMHSRSVLSRLLKPFTLSAYISGVVRVSPRSYKLLQDVLLENVLGNHFEHVQGGPHRGGHYSGRHYNGGNSPNGGASLNGGKPHGEAPSRHEVTTQRGRRVKDLDVRLHLLHILVELQNDRLHSRMSLLFGKFLFARTVRYLGEEQIVTYVKGAVPLVMNTFYEYPYDILMCHRKLNPRKYAKWLIRMNRSGEKHDEQSFNSLLKMKMRKYSRVKKRDRKTFHLVYKRARRDHLGCDVTNDVEIKIERICLHTDMLQLLNLYSFYFVDDRNVHLSRVEKLFRCQGRAKPFEGKQFAEEQPPLKGFTHTWLPPQASLQTLKLESIRNAPPEEPLDRRILTAYQRMVAKLTPSDFSNYDSVVRSNNVYAVRARIRHAHFSFNFLFYESVLGVRRLPLRGAIQKGTAKEAANQEPNGVTNAPNQPPPFGLTYRGSIDLHLSFNLRKSIFQKFAKKAKYIFFNNYVVDNFLQNRLNKSGELANFVLHTVDHIGDELEEHVYFKCNIKRKNYLYLINRGGSYCISRNISLCVSARNEKVIYFNGDEKKVKVEGLHYREVFLDSFLGSSPSGGVDEKLAKEKGIICDVQLVDHNGVDLRKGSSNGGASAKWEGEEDSLARGGDSHARGEVLIGEEPKGGEPQHQIRFSSPPPPSSRMNVGQNSIRVETPCTKPKYIDVQVKQANVVIKLADFLYLGSKLHELLYLMSRHEEVNVCLFRLSEASSKRKKRHTCKIKRMKMMSYSTFIVRVILSSLDLHLFESVYYAKLKKCKKSKISHVHVQANYEYLTCHRKDDTLFKRHQSDMSLQINFAKNNIYEEFTRGMRLKVICIKTGRQSNLIIILEKHGVNVFLTKNAFRSALRLYEEASDWRNYRAREVAHRGWSPEGAADQSAGAKRAGQHSANRSCEAHNEASREQSRRVQKARRNYEVSGTHNCGEASRTLNCVRRGSPKLRALLRSKHFIFPHDDHAVVNRTLERVATYRSGEISHAPFDRSNPVHMLYVRRMESFIFPSLTSKWSASGELVLSCEHSLYVVSSTVCIYNDTNHDVLLLINSYRIVLFAKRYTYLSRHRCNLQRDHFMLLLFYKKGLFISSRLSLHEFKRVTLGGREKMHQFLAHKKYLSCRLAPDRCEGSLLCGASFKVVPLGRVSGSGQIFCAHGGGSGSHGGGDSSKELSPESPLNLLTNQYSLHNRLHRKLAKALLNDERLSPNCSSSGDRIFTTLTAIRNEKTDDGALYLNIGQMAKVRNTLPIRVHYRSGDTACSVKAFSSKEIFSSDLDLNVSCNILRGTKLNITYDRRLGFSPLGDPSAPPTDSNPQNEEVKEEPTKGDVPPERSRKPMEGPNSGQQHHEEVTHHYVNVIKWNDEIVVTCHTLVCLYADEMKVVEVNRKRIHFAPSPGGGSVAADRGASKRGECGGATPPTLSLKRLNLYVGMYNEPVSSIHLESYQISSMPINSCKEATVPATHRGRECSSHYTVEYRKNCSLGSHSRYSRVSSLLMIYPRLVMLNQTDFNLTMFCSFGGDSMVYTFERKSRSVINLLESGKRSFFFQIGRAPPSIDYVFVSGGIDITKEGSYVLCFTNGRHASSSVGGLPQNGRTNHLHKSGRREKRAPQSVHLKISIVEGSKLNGESAPPWGHNCLFVTISKHKMKKKKVKKYLAMVNSPSVAMHSMESNEQENTLMHIYHFIKEEERVKKIYVYNDMGIDLIFDVFHFSEFVHMIRKVLGEESSSSARTSQQKGAEQNGREPNGAADRCTPQGRHNRAKESFFRNIFLLESSDNSSADEMTQTEQQTTYDAAKLTKQNIRYISSHVDQLKKFVKDNLRYLRRIGRKSLRLFPLRKNKNVKNAFLVVYPWRHARGYHIVKLSLKRKKHVLSFTRGERSGDRSGNRSGSQCVSPGEPPLVVILETFVLRRKGKTKILIKISQHVDNIVHIRGKVNMNTLFSPGGLTHSGGEVASTEEPPLAPNTREGVTKKGSDPHGRLANQQIDPLNRFATVVGPLTQQKRAMMPLLPSAKGAYPNGFHTEVTVTPMQRPRLVRRQTRRLQKRENNAALWMTKTGGGRSDPPPTYCHFKNKNVTLLESRSKYKVIITKRGKGAPEGGLHLYVGIEKSIRINVFSTMLVEGDAEGKLSLESPQKGQAKLAGTSNGESSHPMAHSPQRELFKKKKNAHLCTLMFRSTSLLVGLHKNQPNVVLLSLGDATIMEFASPDRKKVLCRYNVKGGLQKGEGDTTLVTSEGVHTDHLSSGNCLARLHMEYETCSKEWNVKKFELALSPVHVQVTLDVVENFAYCYEKFCRGATHRRRKVVKDAFQFYFPNGCGKASGEGVPPPGWLTASGLPRNSIGGVGVLSLNGAMHQNGSLHRKGAAETKRASSRSSICRRFQEEKKKKLKIGSFQVSSVSIHLSFHKETTCSIYQYKNRGPCKLAIRLTYLNDLDDADVTIRPLCLTGVSERHAHHFGSYLLDFYIKELYKGLFFFLTRVNLLNRCISNYYSFFHGLMDTAISSVDVSPGVGRDSGGGGIGRDSGVRGDSCVRGDICVRGDSCVRGGGSAPRRRHTSLTSACLGGGGQNDPHMHVEAHRGIASDSNFYIKAKKREVLKKLNRHLFYLKSDTQTSVFAENAESNSFAVESACAQTEEKEEEEEEEEAAPVTPPDNFSLINNTLKTLGKDILSSINYYLYDGDSPGAASPKAASPKAASPKEASPKAASPKEASPKEASPKEASPKEASPKEASHSAANVDLANVDLANVGTPPNAALVQAGKPHQADGATTFKTERMHILRHFLENRADPPSGGELAAKADEEFPAYLPLYRRNKLVHDEYVSRVCASVDRRLIRNLVVLDYLHDKQERKLLLFCDDHLVMFHRNTRTVVRKQHIVKLEITCIHFNLTFDRDKSLIMNLRSIIKKNRDNFLGFYFDVLFKRKKKRFLQRIKKKKKKIVYFLYYMFHFIHNYNRKVKLLKGKGGAGGVPPLARKSVNSFVTIFEGHQKVFFSFSSLAHLSRFYLNVRGLLLGMCQPPPSCSG</sequence>
<feature type="compositionally biased region" description="Basic and acidic residues" evidence="1">
    <location>
        <begin position="693"/>
        <end position="711"/>
    </location>
</feature>
<feature type="compositionally biased region" description="Polar residues" evidence="1">
    <location>
        <begin position="1861"/>
        <end position="1870"/>
    </location>
</feature>
<accession>A0A1G4H1D8</accession>
<name>A0A1G4H1D8_PLAVI</name>
<dbReference type="VEuPathDB" id="PlasmoDB:PVP01_1230300"/>
<feature type="compositionally biased region" description="Basic residues" evidence="1">
    <location>
        <begin position="3043"/>
        <end position="3053"/>
    </location>
</feature>
<feature type="region of interest" description="Disordered" evidence="1">
    <location>
        <begin position="3394"/>
        <end position="3422"/>
    </location>
</feature>
<feature type="region of interest" description="Disordered" evidence="1">
    <location>
        <begin position="2747"/>
        <end position="2794"/>
    </location>
</feature>
<dbReference type="Proteomes" id="UP000196402">
    <property type="component" value="Chromosome 12"/>
</dbReference>
<feature type="region of interest" description="Disordered" evidence="1">
    <location>
        <begin position="2044"/>
        <end position="2105"/>
    </location>
</feature>
<feature type="compositionally biased region" description="Low complexity" evidence="1">
    <location>
        <begin position="4129"/>
        <end position="4154"/>
    </location>
</feature>
<organism evidence="2 3">
    <name type="scientific">Plasmodium vivax</name>
    <name type="common">malaria parasite P. vivax</name>
    <dbReference type="NCBI Taxonomy" id="5855"/>
    <lineage>
        <taxon>Eukaryota</taxon>
        <taxon>Sar</taxon>
        <taxon>Alveolata</taxon>
        <taxon>Apicomplexa</taxon>
        <taxon>Aconoidasida</taxon>
        <taxon>Haemosporida</taxon>
        <taxon>Plasmodiidae</taxon>
        <taxon>Plasmodium</taxon>
        <taxon>Plasmodium (Plasmodium)</taxon>
    </lineage>
</organism>
<dbReference type="eggNOG" id="ENOG502QY95">
    <property type="taxonomic scope" value="Eukaryota"/>
</dbReference>
<feature type="region of interest" description="Disordered" evidence="1">
    <location>
        <begin position="1337"/>
        <end position="1358"/>
    </location>
</feature>
<feature type="region of interest" description="Disordered" evidence="1">
    <location>
        <begin position="688"/>
        <end position="716"/>
    </location>
</feature>
<evidence type="ECO:0000256" key="1">
    <source>
        <dbReference type="SAM" id="MobiDB-lite"/>
    </source>
</evidence>
<feature type="region of interest" description="Disordered" evidence="1">
    <location>
        <begin position="2325"/>
        <end position="2377"/>
    </location>
</feature>
<feature type="region of interest" description="Disordered" evidence="1">
    <location>
        <begin position="188"/>
        <end position="259"/>
    </location>
</feature>
<feature type="region of interest" description="Disordered" evidence="1">
    <location>
        <begin position="3032"/>
        <end position="3053"/>
    </location>
</feature>
<feature type="compositionally biased region" description="Basic and acidic residues" evidence="1">
    <location>
        <begin position="2764"/>
        <end position="2784"/>
    </location>
</feature>
<feature type="region of interest" description="Disordered" evidence="1">
    <location>
        <begin position="1855"/>
        <end position="1874"/>
    </location>
</feature>
<feature type="region of interest" description="Disordered" evidence="1">
    <location>
        <begin position="4071"/>
        <end position="4100"/>
    </location>
</feature>
<feature type="compositionally biased region" description="Polar residues" evidence="1">
    <location>
        <begin position="3171"/>
        <end position="3184"/>
    </location>
</feature>
<dbReference type="VEuPathDB" id="PlasmoDB:PVX_116655"/>
<feature type="compositionally biased region" description="Polar residues" evidence="1">
    <location>
        <begin position="238"/>
        <end position="247"/>
    </location>
</feature>
<evidence type="ECO:0000313" key="3">
    <source>
        <dbReference type="Proteomes" id="UP000196402"/>
    </source>
</evidence>
<protein>
    <submittedName>
        <fullName evidence="2">Uncharacterized protein</fullName>
    </submittedName>
</protein>
<feature type="region of interest" description="Disordered" evidence="1">
    <location>
        <begin position="2842"/>
        <end position="2862"/>
    </location>
</feature>
<dbReference type="EMBL" id="LT615250">
    <property type="protein sequence ID" value="SCO68683.1"/>
    <property type="molecule type" value="Genomic_DNA"/>
</dbReference>
<feature type="region of interest" description="Disordered" evidence="1">
    <location>
        <begin position="3321"/>
        <end position="3340"/>
    </location>
</feature>
<feature type="compositionally biased region" description="Basic and acidic residues" evidence="1">
    <location>
        <begin position="3322"/>
        <end position="3331"/>
    </location>
</feature>